<dbReference type="Gene3D" id="3.90.870.20">
    <property type="entry name" value="Carbamoyltransferase, C-terminal domain"/>
    <property type="match status" value="1"/>
</dbReference>
<evidence type="ECO:0000313" key="3">
    <source>
        <dbReference type="Proteomes" id="UP000045285"/>
    </source>
</evidence>
<dbReference type="InterPro" id="IPR031730">
    <property type="entry name" value="Carbam_trans_C"/>
</dbReference>
<dbReference type="InterPro" id="IPR038152">
    <property type="entry name" value="Carbam_trans_C_sf"/>
</dbReference>
<dbReference type="Pfam" id="PF16861">
    <property type="entry name" value="Carbam_trans_C"/>
    <property type="match status" value="1"/>
</dbReference>
<accession>A0A090DNH7</accession>
<proteinExistence type="predicted"/>
<dbReference type="InterPro" id="IPR051338">
    <property type="entry name" value="NodU/CmcH_Carbamoyltrnsfr"/>
</dbReference>
<dbReference type="STRING" id="69974.MPLDJ20_20061"/>
<keyword evidence="3" id="KW-1185">Reference proteome</keyword>
<dbReference type="GO" id="GO:0003824">
    <property type="term" value="F:catalytic activity"/>
    <property type="evidence" value="ECO:0007669"/>
    <property type="project" value="InterPro"/>
</dbReference>
<evidence type="ECO:0000313" key="2">
    <source>
        <dbReference type="EMBL" id="CDX17993.1"/>
    </source>
</evidence>
<reference evidence="3" key="1">
    <citation type="submission" date="2014-08" db="EMBL/GenBank/DDBJ databases">
        <authorList>
            <person name="Moulin L."/>
        </authorList>
    </citation>
    <scope>NUCLEOTIDE SEQUENCE [LARGE SCALE GENOMIC DNA]</scope>
</reference>
<sequence length="153" mass="17142">MRIGGIKLTHDRPVALVEDGQPVFCIEQEKRDKNRRYLEDRAPEIFCPGTPDPYMLFDHQIRAEWRDKVPAVVHLDGSARLQTISKASEHTVAELLIEYEKLTGIPLLCNRSANHHGRGSFPGAPAACRRGRIEHSKIPETELSPVDGAITLV</sequence>
<evidence type="ECO:0000259" key="1">
    <source>
        <dbReference type="Pfam" id="PF16861"/>
    </source>
</evidence>
<gene>
    <name evidence="2" type="ORF">MPL3356_250063</name>
</gene>
<dbReference type="EMBL" id="CCMZ01000018">
    <property type="protein sequence ID" value="CDX17993.1"/>
    <property type="molecule type" value="Genomic_DNA"/>
</dbReference>
<organism evidence="2 3">
    <name type="scientific">Mesorhizobium plurifarium</name>
    <dbReference type="NCBI Taxonomy" id="69974"/>
    <lineage>
        <taxon>Bacteria</taxon>
        <taxon>Pseudomonadati</taxon>
        <taxon>Pseudomonadota</taxon>
        <taxon>Alphaproteobacteria</taxon>
        <taxon>Hyphomicrobiales</taxon>
        <taxon>Phyllobacteriaceae</taxon>
        <taxon>Mesorhizobium</taxon>
    </lineage>
</organism>
<dbReference type="PANTHER" id="PTHR34847:SF1">
    <property type="entry name" value="NODULATION PROTEIN U"/>
    <property type="match status" value="1"/>
</dbReference>
<protein>
    <recommendedName>
        <fullName evidence="1">Carbamoyltransferase C-terminal domain-containing protein</fullName>
    </recommendedName>
</protein>
<feature type="domain" description="Carbamoyltransferase C-terminal" evidence="1">
    <location>
        <begin position="38"/>
        <end position="119"/>
    </location>
</feature>
<dbReference type="PANTHER" id="PTHR34847">
    <property type="entry name" value="NODULATION PROTEIN U"/>
    <property type="match status" value="1"/>
</dbReference>
<dbReference type="Proteomes" id="UP000045285">
    <property type="component" value="Unassembled WGS sequence"/>
</dbReference>
<name>A0A090DNH7_MESPL</name>
<dbReference type="AlphaFoldDB" id="A0A090DNH7"/>